<organism evidence="2 3">
    <name type="scientific">Rhizophagus irregularis</name>
    <dbReference type="NCBI Taxonomy" id="588596"/>
    <lineage>
        <taxon>Eukaryota</taxon>
        <taxon>Fungi</taxon>
        <taxon>Fungi incertae sedis</taxon>
        <taxon>Mucoromycota</taxon>
        <taxon>Glomeromycotina</taxon>
        <taxon>Glomeromycetes</taxon>
        <taxon>Glomerales</taxon>
        <taxon>Glomeraceae</taxon>
        <taxon>Rhizophagus</taxon>
    </lineage>
</organism>
<sequence>MEIKDCPECGKPRISFGWCKDCETNSMKENFPYWTSENKEIDDLIHYTQLNASQTCDYLEWIPFEKFEMVRYIGRGGFSSVYSALWLEGPRWIWDDGAQEWTRAGPTYVVLKRLNNSLNISSSYIDQVKTHHKCLQSDLLAETFGITKDPTSNYMIVMKYYESGNLYQYLDRYNEILSWKDIINMSQRIAKGFFRKTLNYCSEIIVNVLKSIFPC</sequence>
<dbReference type="VEuPathDB" id="FungiDB:FUN_010904"/>
<comment type="caution">
    <text evidence="2">The sequence shown here is derived from an EMBL/GenBank/DDBJ whole genome shotgun (WGS) entry which is preliminary data.</text>
</comment>
<dbReference type="SUPFAM" id="SSF56112">
    <property type="entry name" value="Protein kinase-like (PK-like)"/>
    <property type="match status" value="1"/>
</dbReference>
<dbReference type="AlphaFoldDB" id="A0A2N0P800"/>
<dbReference type="InterPro" id="IPR011009">
    <property type="entry name" value="Kinase-like_dom_sf"/>
</dbReference>
<dbReference type="Proteomes" id="UP000232722">
    <property type="component" value="Unassembled WGS sequence"/>
</dbReference>
<dbReference type="VEuPathDB" id="FungiDB:RhiirA1_396271"/>
<evidence type="ECO:0000313" key="3">
    <source>
        <dbReference type="Proteomes" id="UP000232722"/>
    </source>
</evidence>
<proteinExistence type="predicted"/>
<feature type="domain" description="Protein kinase" evidence="1">
    <location>
        <begin position="67"/>
        <end position="215"/>
    </location>
</feature>
<dbReference type="InterPro" id="IPR000719">
    <property type="entry name" value="Prot_kinase_dom"/>
</dbReference>
<dbReference type="PROSITE" id="PS50011">
    <property type="entry name" value="PROTEIN_KINASE_DOM"/>
    <property type="match status" value="1"/>
</dbReference>
<evidence type="ECO:0000313" key="2">
    <source>
        <dbReference type="EMBL" id="PKC02956.1"/>
    </source>
</evidence>
<name>A0A2N0P800_9GLOM</name>
<gene>
    <name evidence="2" type="ORF">RhiirA5_380558</name>
</gene>
<dbReference type="GO" id="GO:0004672">
    <property type="term" value="F:protein kinase activity"/>
    <property type="evidence" value="ECO:0007669"/>
    <property type="project" value="InterPro"/>
</dbReference>
<dbReference type="EMBL" id="LLXJ01001282">
    <property type="protein sequence ID" value="PKC02956.1"/>
    <property type="molecule type" value="Genomic_DNA"/>
</dbReference>
<dbReference type="Pfam" id="PF07714">
    <property type="entry name" value="PK_Tyr_Ser-Thr"/>
    <property type="match status" value="1"/>
</dbReference>
<dbReference type="InterPro" id="IPR001245">
    <property type="entry name" value="Ser-Thr/Tyr_kinase_cat_dom"/>
</dbReference>
<dbReference type="Gene3D" id="1.10.510.10">
    <property type="entry name" value="Transferase(Phosphotransferase) domain 1"/>
    <property type="match status" value="1"/>
</dbReference>
<protein>
    <recommendedName>
        <fullName evidence="1">Protein kinase domain-containing protein</fullName>
    </recommendedName>
</protein>
<reference evidence="2 3" key="2">
    <citation type="submission" date="2017-09" db="EMBL/GenBank/DDBJ databases">
        <title>Extensive intraspecific genome diversity in a model arbuscular mycorrhizal fungus.</title>
        <authorList>
            <person name="Chen E.C."/>
            <person name="Morin E."/>
            <person name="Beaudet D."/>
            <person name="Noel J."/>
            <person name="Ndikumana S."/>
            <person name="Charron P."/>
            <person name="St-Onge C."/>
            <person name="Giorgi J."/>
            <person name="Grigoriev I.V."/>
            <person name="Roux C."/>
            <person name="Martin F.M."/>
            <person name="Corradi N."/>
        </authorList>
    </citation>
    <scope>NUCLEOTIDE SEQUENCE [LARGE SCALE GENOMIC DNA]</scope>
    <source>
        <strain evidence="2 3">A5</strain>
    </source>
</reference>
<dbReference type="GO" id="GO:0005524">
    <property type="term" value="F:ATP binding"/>
    <property type="evidence" value="ECO:0007669"/>
    <property type="project" value="InterPro"/>
</dbReference>
<accession>A0A2N0P800</accession>
<reference evidence="2 3" key="1">
    <citation type="submission" date="2016-04" db="EMBL/GenBank/DDBJ databases">
        <title>Genome analyses suggest a sexual origin of heterokaryosis in a supposedly ancient asexual fungus.</title>
        <authorList>
            <person name="Ropars J."/>
            <person name="Sedzielewska K."/>
            <person name="Noel J."/>
            <person name="Charron P."/>
            <person name="Farinelli L."/>
            <person name="Marton T."/>
            <person name="Kruger M."/>
            <person name="Pelin A."/>
            <person name="Brachmann A."/>
            <person name="Corradi N."/>
        </authorList>
    </citation>
    <scope>NUCLEOTIDE SEQUENCE [LARGE SCALE GENOMIC DNA]</scope>
    <source>
        <strain evidence="2 3">A5</strain>
    </source>
</reference>
<evidence type="ECO:0000259" key="1">
    <source>
        <dbReference type="PROSITE" id="PS50011"/>
    </source>
</evidence>